<evidence type="ECO:0000313" key="3">
    <source>
        <dbReference type="Proteomes" id="UP001626550"/>
    </source>
</evidence>
<evidence type="ECO:0000313" key="2">
    <source>
        <dbReference type="EMBL" id="KAL3317306.1"/>
    </source>
</evidence>
<dbReference type="EMBL" id="JBJKFK010000402">
    <property type="protein sequence ID" value="KAL3317306.1"/>
    <property type="molecule type" value="Genomic_DNA"/>
</dbReference>
<accession>A0ABD2QEY2</accession>
<sequence>MADLDASSKTEPFIAKPDRTAKWRKHRNLKLWVSSIVHVLLHLFLLSIGCIFVIVSRFFLNRVDNFDNAKMHVQEFLRNSDPEMPNVMVKNGAYVLIYVMNYGLAKTMLIYGVALLILALLGCIVQIVRKRLILKIFICLTAVLFLVQLILLIWVVSDPVYFRSLFEIPIKNALGAIASSITFDSIFETTRFAFGSDTYCCRKFFPNKKDCIPGVASCMELMKDYQKQYTIVYIIPALFFTIILCLDMMLNIFIFLTMNRKHRSIPASPNPT</sequence>
<proteinExistence type="predicted"/>
<feature type="transmembrane region" description="Helical" evidence="1">
    <location>
        <begin position="132"/>
        <end position="156"/>
    </location>
</feature>
<keyword evidence="3" id="KW-1185">Reference proteome</keyword>
<feature type="transmembrane region" description="Helical" evidence="1">
    <location>
        <begin position="31"/>
        <end position="55"/>
    </location>
</feature>
<keyword evidence="1" id="KW-1133">Transmembrane helix</keyword>
<name>A0ABD2QEY2_9PLAT</name>
<reference evidence="2 3" key="1">
    <citation type="submission" date="2024-11" db="EMBL/GenBank/DDBJ databases">
        <title>Adaptive evolution of stress response genes in parasites aligns with host niche diversity.</title>
        <authorList>
            <person name="Hahn C."/>
            <person name="Resl P."/>
        </authorList>
    </citation>
    <scope>NUCLEOTIDE SEQUENCE [LARGE SCALE GENOMIC DNA]</scope>
    <source>
        <strain evidence="2">EGGRZ-B1_66</strain>
        <tissue evidence="2">Body</tissue>
    </source>
</reference>
<keyword evidence="1" id="KW-0812">Transmembrane</keyword>
<gene>
    <name evidence="2" type="ORF">Ciccas_004037</name>
</gene>
<dbReference type="Proteomes" id="UP001626550">
    <property type="component" value="Unassembled WGS sequence"/>
</dbReference>
<protein>
    <submittedName>
        <fullName evidence="2">Uncharacterized protein</fullName>
    </submittedName>
</protein>
<organism evidence="2 3">
    <name type="scientific">Cichlidogyrus casuarinus</name>
    <dbReference type="NCBI Taxonomy" id="1844966"/>
    <lineage>
        <taxon>Eukaryota</taxon>
        <taxon>Metazoa</taxon>
        <taxon>Spiralia</taxon>
        <taxon>Lophotrochozoa</taxon>
        <taxon>Platyhelminthes</taxon>
        <taxon>Monogenea</taxon>
        <taxon>Monopisthocotylea</taxon>
        <taxon>Dactylogyridea</taxon>
        <taxon>Ancyrocephalidae</taxon>
        <taxon>Cichlidogyrus</taxon>
    </lineage>
</organism>
<evidence type="ECO:0000256" key="1">
    <source>
        <dbReference type="SAM" id="Phobius"/>
    </source>
</evidence>
<keyword evidence="1" id="KW-0472">Membrane</keyword>
<feature type="transmembrane region" description="Helical" evidence="1">
    <location>
        <begin position="231"/>
        <end position="256"/>
    </location>
</feature>
<comment type="caution">
    <text evidence="2">The sequence shown here is derived from an EMBL/GenBank/DDBJ whole genome shotgun (WGS) entry which is preliminary data.</text>
</comment>
<feature type="transmembrane region" description="Helical" evidence="1">
    <location>
        <begin position="108"/>
        <end position="125"/>
    </location>
</feature>
<dbReference type="AlphaFoldDB" id="A0ABD2QEY2"/>